<reference evidence="1" key="1">
    <citation type="submission" date="2018-10" db="EMBL/GenBank/DDBJ databases">
        <title>Hidden diversity of soil giant viruses.</title>
        <authorList>
            <person name="Schulz F."/>
            <person name="Alteio L."/>
            <person name="Goudeau D."/>
            <person name="Ryan E.M."/>
            <person name="Malmstrom R.R."/>
            <person name="Blanchard J."/>
            <person name="Woyke T."/>
        </authorList>
    </citation>
    <scope>NUCLEOTIDE SEQUENCE</scope>
    <source>
        <strain evidence="1">FNV1</strain>
    </source>
</reference>
<evidence type="ECO:0000313" key="1">
    <source>
        <dbReference type="EMBL" id="AYV79052.1"/>
    </source>
</evidence>
<gene>
    <name evidence="1" type="ORF">Faunusvirus1_72</name>
</gene>
<accession>A0A3G4ZVX6</accession>
<dbReference type="EMBL" id="MK072132">
    <property type="protein sequence ID" value="AYV79052.1"/>
    <property type="molecule type" value="Genomic_DNA"/>
</dbReference>
<proteinExistence type="predicted"/>
<organism evidence="1">
    <name type="scientific">Faunusvirus sp</name>
    <dbReference type="NCBI Taxonomy" id="2487766"/>
    <lineage>
        <taxon>Viruses</taxon>
        <taxon>Varidnaviria</taxon>
        <taxon>Bamfordvirae</taxon>
        <taxon>Nucleocytoviricota</taxon>
        <taxon>Megaviricetes</taxon>
        <taxon>Imitervirales</taxon>
        <taxon>Mimiviridae</taxon>
    </lineage>
</organism>
<sequence length="125" mass="14087">MTSIGDIEWAKQHRGRLYSLAECTIDLGCKVSEVRKCVADCIAASDNSALVQLYKKYIKDDHKFVQVHIYDQRSMGVPTLDVLIKQIIGNGDAGSLEMFDFYIRAYGDVKMSDVLSKIGPIYFSR</sequence>
<name>A0A3G4ZVX6_9VIRU</name>
<protein>
    <submittedName>
        <fullName evidence="1">Uncharacterized protein</fullName>
    </submittedName>
</protein>